<evidence type="ECO:0000256" key="1">
    <source>
        <dbReference type="ARBA" id="ARBA00022617"/>
    </source>
</evidence>
<dbReference type="InterPro" id="IPR036909">
    <property type="entry name" value="Cyt_c-like_dom_sf"/>
</dbReference>
<organism evidence="7">
    <name type="scientific">Solibacter usitatus (strain Ellin6076)</name>
    <dbReference type="NCBI Taxonomy" id="234267"/>
    <lineage>
        <taxon>Bacteria</taxon>
        <taxon>Pseudomonadati</taxon>
        <taxon>Acidobacteriota</taxon>
        <taxon>Terriglobia</taxon>
        <taxon>Bryobacterales</taxon>
        <taxon>Solibacteraceae</taxon>
        <taxon>Candidatus Solibacter</taxon>
    </lineage>
</organism>
<dbReference type="InterPro" id="IPR009056">
    <property type="entry name" value="Cyt_c-like_dom"/>
</dbReference>
<dbReference type="InterPro" id="IPR051395">
    <property type="entry name" value="Cytochrome_c_Peroxidase/MauG"/>
</dbReference>
<proteinExistence type="predicted"/>
<keyword evidence="1 4" id="KW-0349">Heme</keyword>
<feature type="domain" description="Cytochrome c" evidence="6">
    <location>
        <begin position="314"/>
        <end position="470"/>
    </location>
</feature>
<evidence type="ECO:0000259" key="6">
    <source>
        <dbReference type="PROSITE" id="PS51007"/>
    </source>
</evidence>
<dbReference type="HOGENOM" id="CLU_045790_0_0_0"/>
<gene>
    <name evidence="7" type="ordered locus">Acid_3842</name>
</gene>
<accession>Q01ZV4</accession>
<dbReference type="Gene3D" id="1.10.760.10">
    <property type="entry name" value="Cytochrome c-like domain"/>
    <property type="match status" value="2"/>
</dbReference>
<dbReference type="GO" id="GO:0020037">
    <property type="term" value="F:heme binding"/>
    <property type="evidence" value="ECO:0007669"/>
    <property type="project" value="InterPro"/>
</dbReference>
<protein>
    <recommendedName>
        <fullName evidence="6">Cytochrome c domain-containing protein</fullName>
    </recommendedName>
</protein>
<feature type="chain" id="PRO_5004163020" description="Cytochrome c domain-containing protein" evidence="5">
    <location>
        <begin position="21"/>
        <end position="470"/>
    </location>
</feature>
<dbReference type="EMBL" id="CP000473">
    <property type="protein sequence ID" value="ABJ84811.1"/>
    <property type="molecule type" value="Genomic_DNA"/>
</dbReference>
<dbReference type="STRING" id="234267.Acid_3842"/>
<dbReference type="KEGG" id="sus:Acid_3842"/>
<feature type="signal peptide" evidence="5">
    <location>
        <begin position="1"/>
        <end position="20"/>
    </location>
</feature>
<keyword evidence="5" id="KW-0732">Signal</keyword>
<dbReference type="PROSITE" id="PS51007">
    <property type="entry name" value="CYTC"/>
    <property type="match status" value="1"/>
</dbReference>
<dbReference type="GO" id="GO:0046872">
    <property type="term" value="F:metal ion binding"/>
    <property type="evidence" value="ECO:0007669"/>
    <property type="project" value="UniProtKB-KW"/>
</dbReference>
<dbReference type="GO" id="GO:0004130">
    <property type="term" value="F:cytochrome-c peroxidase activity"/>
    <property type="evidence" value="ECO:0007669"/>
    <property type="project" value="TreeGrafter"/>
</dbReference>
<dbReference type="OrthoDB" id="9805202at2"/>
<dbReference type="AlphaFoldDB" id="Q01ZV4"/>
<dbReference type="eggNOG" id="COG1858">
    <property type="taxonomic scope" value="Bacteria"/>
</dbReference>
<evidence type="ECO:0000256" key="5">
    <source>
        <dbReference type="SAM" id="SignalP"/>
    </source>
</evidence>
<dbReference type="InParanoid" id="Q01ZV4"/>
<dbReference type="GO" id="GO:0009055">
    <property type="term" value="F:electron transfer activity"/>
    <property type="evidence" value="ECO:0007669"/>
    <property type="project" value="InterPro"/>
</dbReference>
<evidence type="ECO:0000256" key="2">
    <source>
        <dbReference type="ARBA" id="ARBA00022723"/>
    </source>
</evidence>
<evidence type="ECO:0000256" key="3">
    <source>
        <dbReference type="ARBA" id="ARBA00023004"/>
    </source>
</evidence>
<name>Q01ZV4_SOLUE</name>
<dbReference type="SUPFAM" id="SSF46626">
    <property type="entry name" value="Cytochrome c"/>
    <property type="match status" value="2"/>
</dbReference>
<keyword evidence="2 4" id="KW-0479">Metal-binding</keyword>
<dbReference type="PANTHER" id="PTHR30600">
    <property type="entry name" value="CYTOCHROME C PEROXIDASE-RELATED"/>
    <property type="match status" value="1"/>
</dbReference>
<reference evidence="7" key="1">
    <citation type="submission" date="2006-10" db="EMBL/GenBank/DDBJ databases">
        <title>Complete sequence of Solibacter usitatus Ellin6076.</title>
        <authorList>
            <consortium name="US DOE Joint Genome Institute"/>
            <person name="Copeland A."/>
            <person name="Lucas S."/>
            <person name="Lapidus A."/>
            <person name="Barry K."/>
            <person name="Detter J.C."/>
            <person name="Glavina del Rio T."/>
            <person name="Hammon N."/>
            <person name="Israni S."/>
            <person name="Dalin E."/>
            <person name="Tice H."/>
            <person name="Pitluck S."/>
            <person name="Thompson L.S."/>
            <person name="Brettin T."/>
            <person name="Bruce D."/>
            <person name="Han C."/>
            <person name="Tapia R."/>
            <person name="Gilna P."/>
            <person name="Schmutz J."/>
            <person name="Larimer F."/>
            <person name="Land M."/>
            <person name="Hauser L."/>
            <person name="Kyrpides N."/>
            <person name="Mikhailova N."/>
            <person name="Janssen P.H."/>
            <person name="Kuske C.R."/>
            <person name="Richardson P."/>
        </authorList>
    </citation>
    <scope>NUCLEOTIDE SEQUENCE</scope>
    <source>
        <strain evidence="7">Ellin6076</strain>
    </source>
</reference>
<evidence type="ECO:0000313" key="7">
    <source>
        <dbReference type="EMBL" id="ABJ84811.1"/>
    </source>
</evidence>
<evidence type="ECO:0000256" key="4">
    <source>
        <dbReference type="PROSITE-ProRule" id="PRU00433"/>
    </source>
</evidence>
<keyword evidence="3 4" id="KW-0408">Iron</keyword>
<sequence precursor="true">MRLALIFVSGSVLSALTANGQTLPNLFPFPNASGLLETYNSGGRPIDLSGPFFQALGTNGRSCASCHLPAQGWGISADEVKARFNLTQGLDPIFRTNDGSNCDHNIDTSNVGGRRKAYSLLIDKGLIRIALAPPAGAEFEVVSVINPYGCSDTATLSMYRRPLPSTNLRFHSAIMWDGRESSPLTGTQGITYATNPGDLIANLSHQALDATSNHAQGSTPLTAQQRQAIVEFEMALSTAQAYDYRAGALNVNGAAGGPATLNAQVAPAFFVGINDPLGGNPHGTAFTPVIFNLFDAWTNASAHQDGEDSQGRRAGIARGQALFNSKPIAITGVAGLNDDLHLTSIPGTCGTCHDSPNVGNHSVPAALNIGVGDLSSSLDLRYLPIITLRNKTTHEIKTTTDPGRALITGLWKDVGRMKGPILRGLASRAPYFHNGSADSLDDVLEFYDKRFNIGFTDREKKDLIAFLNSL</sequence>